<dbReference type="CDD" id="cd21141">
    <property type="entry name" value="Cas6_III-like"/>
    <property type="match status" value="1"/>
</dbReference>
<name>A0A081BLW4_9BACT</name>
<dbReference type="Gene3D" id="3.30.70.1900">
    <property type="match status" value="1"/>
</dbReference>
<dbReference type="EMBL" id="DF820457">
    <property type="protein sequence ID" value="GAK51380.1"/>
    <property type="molecule type" value="Genomic_DNA"/>
</dbReference>
<dbReference type="Gene3D" id="3.30.70.1890">
    <property type="match status" value="1"/>
</dbReference>
<evidence type="ECO:0000313" key="3">
    <source>
        <dbReference type="EMBL" id="GAK51380.1"/>
    </source>
</evidence>
<reference evidence="3" key="1">
    <citation type="journal article" date="2015" name="PeerJ">
        <title>First genomic representation of candidate bacterial phylum KSB3 points to enhanced environmental sensing as a trigger of wastewater bulking.</title>
        <authorList>
            <person name="Sekiguchi Y."/>
            <person name="Ohashi A."/>
            <person name="Parks D.H."/>
            <person name="Yamauchi T."/>
            <person name="Tyson G.W."/>
            <person name="Hugenholtz P."/>
        </authorList>
    </citation>
    <scope>NUCLEOTIDE SEQUENCE [LARGE SCALE GENOMIC DNA]</scope>
</reference>
<organism evidence="3">
    <name type="scientific">Candidatus Moduliflexus flocculans</name>
    <dbReference type="NCBI Taxonomy" id="1499966"/>
    <lineage>
        <taxon>Bacteria</taxon>
        <taxon>Candidatus Moduliflexota</taxon>
        <taxon>Candidatus Moduliflexia</taxon>
        <taxon>Candidatus Moduliflexales</taxon>
        <taxon>Candidatus Moduliflexaceae</taxon>
    </lineage>
</organism>
<evidence type="ECO:0000259" key="2">
    <source>
        <dbReference type="Pfam" id="PF19308"/>
    </source>
</evidence>
<dbReference type="InterPro" id="IPR045747">
    <property type="entry name" value="CRISPR-assoc_prot_Cas6_N_sf"/>
</dbReference>
<proteinExistence type="predicted"/>
<dbReference type="InterPro" id="IPR019267">
    <property type="entry name" value="CRISPR-assoc_Cas6_C"/>
</dbReference>
<gene>
    <name evidence="3" type="ORF">U14_02624</name>
</gene>
<evidence type="ECO:0000259" key="1">
    <source>
        <dbReference type="Pfam" id="PF10040"/>
    </source>
</evidence>
<dbReference type="Pfam" id="PF10040">
    <property type="entry name" value="CRISPR_Cas6"/>
    <property type="match status" value="1"/>
</dbReference>
<dbReference type="HOGENOM" id="CLU_063836_0_0_0"/>
<accession>A0A081BLW4</accession>
<evidence type="ECO:0000313" key="4">
    <source>
        <dbReference type="Proteomes" id="UP000030700"/>
    </source>
</evidence>
<dbReference type="InterPro" id="IPR045648">
    <property type="entry name" value="CRISPR-assoc_Cas6-like_N"/>
</dbReference>
<dbReference type="Proteomes" id="UP000030700">
    <property type="component" value="Unassembled WGS sequence"/>
</dbReference>
<feature type="domain" description="CRISPR-associated protein Cas6-like N-terminal" evidence="2">
    <location>
        <begin position="1"/>
        <end position="145"/>
    </location>
</feature>
<keyword evidence="4" id="KW-1185">Reference proteome</keyword>
<feature type="domain" description="CRISPR-associated protein Cas6 C-terminal" evidence="1">
    <location>
        <begin position="156"/>
        <end position="273"/>
    </location>
</feature>
<sequence length="277" mass="31565">MPFSILLQGYPTSDIPVAHVQGPSVQGMFLHLLQEVDPAVNQRLHDDSRYRPYTLSPLGIGTRHNSFQGFYLPRQQMLARKTPCYLRITLLDDALFPTFRQYFLERSEPTFRLGETEFVVTGILETPPHANAPQWTQYRSYDELINRASQHRSMTLHFLTPTSFGHGDVDVPLPVPRLVFQSYLKRFQEFCASPFLPDVLEQIDLYVGVAQIEHLRTEMIKTKRIMLQGFLGEVRFEISKKASPTLVSQIQLLADFAFFGGTGKKTTVGMGQTARIA</sequence>
<protein>
    <submittedName>
        <fullName evidence="3">CRISPR-associated protein Cas6</fullName>
    </submittedName>
</protein>
<dbReference type="Pfam" id="PF19308">
    <property type="entry name" value="CRISPR_Cas6_N"/>
    <property type="match status" value="1"/>
</dbReference>
<dbReference type="STRING" id="1499966.U14_02624"/>
<dbReference type="AlphaFoldDB" id="A0A081BLW4"/>